<feature type="domain" description="Glycosyl transferase CAP10" evidence="2">
    <location>
        <begin position="350"/>
        <end position="676"/>
    </location>
</feature>
<comment type="caution">
    <text evidence="3">The sequence shown here is derived from an EMBL/GenBank/DDBJ whole genome shotgun (WGS) entry which is preliminary data.</text>
</comment>
<feature type="compositionally biased region" description="Polar residues" evidence="1">
    <location>
        <begin position="85"/>
        <end position="97"/>
    </location>
</feature>
<feature type="region of interest" description="Disordered" evidence="1">
    <location>
        <begin position="43"/>
        <end position="97"/>
    </location>
</feature>
<name>A0AAN7SZX8_9EURO</name>
<protein>
    <recommendedName>
        <fullName evidence="2">Glycosyl transferase CAP10 domain-containing protein</fullName>
    </recommendedName>
</protein>
<sequence length="746" mass="85111">MARIEVGKKRIYILLAVCAASFLLYSLLSSPINGNGLRFAPDKQAPIHPPEPTIPENEDEAWEDNLPPIPEVLDRPYSEEKSATHDSSQPPASQPTAIVQDAHPIVAFMNEVDTKWRDYESSRSETFGQTVERYRSKYGRHPPPGFKEWYIYARKRNVWNIDDFDHVMDDLRPFWAIEPRVMRTHAAHMWENRDDGVSGIHIRNKTVAEIRNSAWRSETMAEVIRLFVEFLPDMDIMVNLLDQPRLLVPWEDLQELLSNEHNSRIMPPEVEYNFTSGQDRLTNLGLEPGTIDESEERYSAEWFGYPGRQYMDIASKACPPESPARANMTIEDANALYKEPSSGLVTNFNLSSDLCTVGPAIHNLHGMLYSASSILASHKLVPIFSECKVSMNNDIMFPANMYWRHDDRYDYKPDDDVPWREKNDTLIWRGVTSGGVQIADNWQTMHRQRLVQLMNGTHMDLTKDTVTILAQDPPPQAPETFSPFADLGMPTTLPATYHHTTIHPASFANNISDVGFVEAWGCVPDCSFYDNIFSWKPQTTLTQQFKSKYLIDVDGHSFSGRWHAFLLSKSLGLKATIFREWHDSRLFAWRHFVPVDNRYDDLYSLLTYFAGYGSPITPDMSPAEAQENVFIPSHQEEAKKIARQGREWANKVLRRDDIEVYMFRLLLEYGRLIDDNRDRIGYSGDGSELDRFDAGQEFDDPAVSNAGEKGGSRWGIGGWFGGVAGPDQKEEESELLRHGVGSGSER</sequence>
<dbReference type="Proteomes" id="UP001309876">
    <property type="component" value="Unassembled WGS sequence"/>
</dbReference>
<evidence type="ECO:0000256" key="1">
    <source>
        <dbReference type="SAM" id="MobiDB-lite"/>
    </source>
</evidence>
<dbReference type="PANTHER" id="PTHR12203:SF22">
    <property type="entry name" value="CAPSULE ASSOCIATED PROTEIN"/>
    <property type="match status" value="1"/>
</dbReference>
<organism evidence="3 4">
    <name type="scientific">Lithohypha guttulata</name>
    <dbReference type="NCBI Taxonomy" id="1690604"/>
    <lineage>
        <taxon>Eukaryota</taxon>
        <taxon>Fungi</taxon>
        <taxon>Dikarya</taxon>
        <taxon>Ascomycota</taxon>
        <taxon>Pezizomycotina</taxon>
        <taxon>Eurotiomycetes</taxon>
        <taxon>Chaetothyriomycetidae</taxon>
        <taxon>Chaetothyriales</taxon>
        <taxon>Trichomeriaceae</taxon>
        <taxon>Lithohypha</taxon>
    </lineage>
</organism>
<dbReference type="InterPro" id="IPR006598">
    <property type="entry name" value="CAP10"/>
</dbReference>
<feature type="region of interest" description="Disordered" evidence="1">
    <location>
        <begin position="720"/>
        <end position="746"/>
    </location>
</feature>
<dbReference type="PANTHER" id="PTHR12203">
    <property type="entry name" value="KDEL LYS-ASP-GLU-LEU CONTAINING - RELATED"/>
    <property type="match status" value="1"/>
</dbReference>
<evidence type="ECO:0000313" key="3">
    <source>
        <dbReference type="EMBL" id="KAK5085972.1"/>
    </source>
</evidence>
<evidence type="ECO:0000313" key="4">
    <source>
        <dbReference type="Proteomes" id="UP001309876"/>
    </source>
</evidence>
<accession>A0AAN7SZX8</accession>
<dbReference type="EMBL" id="JAVRRJ010000004">
    <property type="protein sequence ID" value="KAK5085972.1"/>
    <property type="molecule type" value="Genomic_DNA"/>
</dbReference>
<dbReference type="SMART" id="SM00672">
    <property type="entry name" value="CAP10"/>
    <property type="match status" value="1"/>
</dbReference>
<gene>
    <name evidence="3" type="ORF">LTR05_005262</name>
</gene>
<keyword evidence="4" id="KW-1185">Reference proteome</keyword>
<dbReference type="Pfam" id="PF05686">
    <property type="entry name" value="Glyco_transf_90"/>
    <property type="match status" value="2"/>
</dbReference>
<dbReference type="InterPro" id="IPR051091">
    <property type="entry name" value="O-Glucosyltr/Glycosyltrsf_90"/>
</dbReference>
<feature type="compositionally biased region" description="Basic and acidic residues" evidence="1">
    <location>
        <begin position="72"/>
        <end position="84"/>
    </location>
</feature>
<reference evidence="3 4" key="1">
    <citation type="submission" date="2023-08" db="EMBL/GenBank/DDBJ databases">
        <title>Black Yeasts Isolated from many extreme environments.</title>
        <authorList>
            <person name="Coleine C."/>
            <person name="Stajich J.E."/>
            <person name="Selbmann L."/>
        </authorList>
    </citation>
    <scope>NUCLEOTIDE SEQUENCE [LARGE SCALE GENOMIC DNA]</scope>
    <source>
        <strain evidence="3 4">CCFEE 5910</strain>
    </source>
</reference>
<proteinExistence type="predicted"/>
<dbReference type="AlphaFoldDB" id="A0AAN7SZX8"/>
<evidence type="ECO:0000259" key="2">
    <source>
        <dbReference type="SMART" id="SM00672"/>
    </source>
</evidence>